<dbReference type="CDD" id="cd17574">
    <property type="entry name" value="REC_OmpR"/>
    <property type="match status" value="1"/>
</dbReference>
<dbReference type="GO" id="GO:0000976">
    <property type="term" value="F:transcription cis-regulatory region binding"/>
    <property type="evidence" value="ECO:0007669"/>
    <property type="project" value="TreeGrafter"/>
</dbReference>
<evidence type="ECO:0000259" key="10">
    <source>
        <dbReference type="PROSITE" id="PS50110"/>
    </source>
</evidence>
<name>A0A1M6FJV5_9CLOT</name>
<gene>
    <name evidence="12" type="ORF">SAMN05444401_1972</name>
</gene>
<dbReference type="InterPro" id="IPR016032">
    <property type="entry name" value="Sig_transdc_resp-reg_C-effctor"/>
</dbReference>
<dbReference type="AlphaFoldDB" id="A0A1M6FJV5"/>
<keyword evidence="3" id="KW-0902">Two-component regulatory system</keyword>
<dbReference type="SMART" id="SM00448">
    <property type="entry name" value="REC"/>
    <property type="match status" value="1"/>
</dbReference>
<keyword evidence="4" id="KW-0805">Transcription regulation</keyword>
<dbReference type="GO" id="GO:0006355">
    <property type="term" value="P:regulation of DNA-templated transcription"/>
    <property type="evidence" value="ECO:0007669"/>
    <property type="project" value="InterPro"/>
</dbReference>
<dbReference type="Gene3D" id="3.40.50.2300">
    <property type="match status" value="1"/>
</dbReference>
<keyword evidence="2 8" id="KW-0597">Phosphoprotein</keyword>
<evidence type="ECO:0000256" key="2">
    <source>
        <dbReference type="ARBA" id="ARBA00022553"/>
    </source>
</evidence>
<dbReference type="STRING" id="1121298.SAMN05444401_1972"/>
<dbReference type="InterPro" id="IPR039420">
    <property type="entry name" value="WalR-like"/>
</dbReference>
<dbReference type="RefSeq" id="WP_073005973.1">
    <property type="nucleotide sequence ID" value="NZ_FQZO01000002.1"/>
</dbReference>
<dbReference type="InterPro" id="IPR036388">
    <property type="entry name" value="WH-like_DNA-bd_sf"/>
</dbReference>
<dbReference type="PROSITE" id="PS50110">
    <property type="entry name" value="RESPONSE_REGULATORY"/>
    <property type="match status" value="1"/>
</dbReference>
<evidence type="ECO:0000256" key="5">
    <source>
        <dbReference type="ARBA" id="ARBA00023125"/>
    </source>
</evidence>
<dbReference type="SUPFAM" id="SSF46894">
    <property type="entry name" value="C-terminal effector domain of the bipartite response regulators"/>
    <property type="match status" value="1"/>
</dbReference>
<feature type="domain" description="Response regulatory" evidence="10">
    <location>
        <begin position="3"/>
        <end position="116"/>
    </location>
</feature>
<dbReference type="PANTHER" id="PTHR48111:SF2">
    <property type="entry name" value="RESPONSE REGULATOR SAER"/>
    <property type="match status" value="1"/>
</dbReference>
<dbReference type="InterPro" id="IPR001789">
    <property type="entry name" value="Sig_transdc_resp-reg_receiver"/>
</dbReference>
<dbReference type="GO" id="GO:0005829">
    <property type="term" value="C:cytosol"/>
    <property type="evidence" value="ECO:0007669"/>
    <property type="project" value="TreeGrafter"/>
</dbReference>
<dbReference type="FunFam" id="1.10.10.10:FF:000018">
    <property type="entry name" value="DNA-binding response regulator ResD"/>
    <property type="match status" value="1"/>
</dbReference>
<evidence type="ECO:0000256" key="8">
    <source>
        <dbReference type="PROSITE-ProRule" id="PRU00169"/>
    </source>
</evidence>
<keyword evidence="13" id="KW-1185">Reference proteome</keyword>
<comment type="function">
    <text evidence="7">May play the central regulatory role in sporulation. It may be an element of the effector pathway responsible for the activation of sporulation genes in response to nutritional stress. Spo0A may act in concert with spo0H (a sigma factor) to control the expression of some genes that are critical to the sporulation process.</text>
</comment>
<evidence type="ECO:0000256" key="9">
    <source>
        <dbReference type="PROSITE-ProRule" id="PRU01091"/>
    </source>
</evidence>
<evidence type="ECO:0000256" key="7">
    <source>
        <dbReference type="ARBA" id="ARBA00024867"/>
    </source>
</evidence>
<dbReference type="Proteomes" id="UP000184080">
    <property type="component" value="Unassembled WGS sequence"/>
</dbReference>
<protein>
    <recommendedName>
        <fullName evidence="1">Stage 0 sporulation protein A homolog</fullName>
    </recommendedName>
</protein>
<dbReference type="Pfam" id="PF00072">
    <property type="entry name" value="Response_reg"/>
    <property type="match status" value="1"/>
</dbReference>
<feature type="domain" description="OmpR/PhoB-type" evidence="11">
    <location>
        <begin position="126"/>
        <end position="225"/>
    </location>
</feature>
<evidence type="ECO:0000256" key="6">
    <source>
        <dbReference type="ARBA" id="ARBA00023163"/>
    </source>
</evidence>
<dbReference type="Gene3D" id="1.10.10.10">
    <property type="entry name" value="Winged helix-like DNA-binding domain superfamily/Winged helix DNA-binding domain"/>
    <property type="match status" value="1"/>
</dbReference>
<dbReference type="OrthoDB" id="9790442at2"/>
<dbReference type="InterPro" id="IPR001867">
    <property type="entry name" value="OmpR/PhoB-type_DNA-bd"/>
</dbReference>
<feature type="modified residue" description="4-aspartylphosphate" evidence="8">
    <location>
        <position position="52"/>
    </location>
</feature>
<dbReference type="InterPro" id="IPR011006">
    <property type="entry name" value="CheY-like_superfamily"/>
</dbReference>
<dbReference type="EMBL" id="FQZO01000002">
    <property type="protein sequence ID" value="SHI97974.1"/>
    <property type="molecule type" value="Genomic_DNA"/>
</dbReference>
<dbReference type="Pfam" id="PF00486">
    <property type="entry name" value="Trans_reg_C"/>
    <property type="match status" value="1"/>
</dbReference>
<dbReference type="GO" id="GO:0032993">
    <property type="term" value="C:protein-DNA complex"/>
    <property type="evidence" value="ECO:0007669"/>
    <property type="project" value="TreeGrafter"/>
</dbReference>
<evidence type="ECO:0000313" key="12">
    <source>
        <dbReference type="EMBL" id="SHI97974.1"/>
    </source>
</evidence>
<dbReference type="PROSITE" id="PS51755">
    <property type="entry name" value="OMPR_PHOB"/>
    <property type="match status" value="1"/>
</dbReference>
<dbReference type="SUPFAM" id="SSF52172">
    <property type="entry name" value="CheY-like"/>
    <property type="match status" value="1"/>
</dbReference>
<organism evidence="12 13">
    <name type="scientific">Clostridium amylolyticum</name>
    <dbReference type="NCBI Taxonomy" id="1121298"/>
    <lineage>
        <taxon>Bacteria</taxon>
        <taxon>Bacillati</taxon>
        <taxon>Bacillota</taxon>
        <taxon>Clostridia</taxon>
        <taxon>Eubacteriales</taxon>
        <taxon>Clostridiaceae</taxon>
        <taxon>Clostridium</taxon>
    </lineage>
</organism>
<sequence>MVDLLLVEDNLELADLICTFLKKDRFSIISVDSGEKALEFLHKDVAKIVLLDIMLPGIDGFTVCSNIRKNHNTPIIIMSAKIDKEDKLNGFTLGADDYIEKPVDVDVLSAKVSALMKRNYELKVKHTIINSGAISINKEANEVYLDGKLLNMTAKEFELLLLLVENPGKTLRKDYIFNKIWGAESFSEDQTLTVHIKMLRDKIEDNPKKPQRIVTLWGVGYKYEEI</sequence>
<evidence type="ECO:0000256" key="3">
    <source>
        <dbReference type="ARBA" id="ARBA00023012"/>
    </source>
</evidence>
<dbReference type="SMART" id="SM00862">
    <property type="entry name" value="Trans_reg_C"/>
    <property type="match status" value="1"/>
</dbReference>
<reference evidence="12 13" key="1">
    <citation type="submission" date="2016-11" db="EMBL/GenBank/DDBJ databases">
        <authorList>
            <person name="Jaros S."/>
            <person name="Januszkiewicz K."/>
            <person name="Wedrychowicz H."/>
        </authorList>
    </citation>
    <scope>NUCLEOTIDE SEQUENCE [LARGE SCALE GENOMIC DNA]</scope>
    <source>
        <strain evidence="12 13">DSM 21864</strain>
    </source>
</reference>
<feature type="DNA-binding region" description="OmpR/PhoB-type" evidence="9">
    <location>
        <begin position="126"/>
        <end position="225"/>
    </location>
</feature>
<keyword evidence="5 9" id="KW-0238">DNA-binding</keyword>
<dbReference type="CDD" id="cd00383">
    <property type="entry name" value="trans_reg_C"/>
    <property type="match status" value="1"/>
</dbReference>
<evidence type="ECO:0000313" key="13">
    <source>
        <dbReference type="Proteomes" id="UP000184080"/>
    </source>
</evidence>
<evidence type="ECO:0000256" key="1">
    <source>
        <dbReference type="ARBA" id="ARBA00018672"/>
    </source>
</evidence>
<dbReference type="PANTHER" id="PTHR48111">
    <property type="entry name" value="REGULATOR OF RPOS"/>
    <property type="match status" value="1"/>
</dbReference>
<evidence type="ECO:0000256" key="4">
    <source>
        <dbReference type="ARBA" id="ARBA00023015"/>
    </source>
</evidence>
<accession>A0A1M6FJV5</accession>
<evidence type="ECO:0000259" key="11">
    <source>
        <dbReference type="PROSITE" id="PS51755"/>
    </source>
</evidence>
<proteinExistence type="predicted"/>
<keyword evidence="6" id="KW-0804">Transcription</keyword>
<dbReference type="GO" id="GO:0000156">
    <property type="term" value="F:phosphorelay response regulator activity"/>
    <property type="evidence" value="ECO:0007669"/>
    <property type="project" value="TreeGrafter"/>
</dbReference>